<evidence type="ECO:0000313" key="9">
    <source>
        <dbReference type="Proteomes" id="UP000295444"/>
    </source>
</evidence>
<proteinExistence type="inferred from homology"/>
<dbReference type="RefSeq" id="WP_208115890.1">
    <property type="nucleotide sequence ID" value="NZ_SNXZ01000007.1"/>
</dbReference>
<comment type="similarity">
    <text evidence="1 7">Belongs to the cytochrome P450 family.</text>
</comment>
<gene>
    <name evidence="8" type="ORF">EV186_107220</name>
</gene>
<dbReference type="GO" id="GO:0020037">
    <property type="term" value="F:heme binding"/>
    <property type="evidence" value="ECO:0007669"/>
    <property type="project" value="InterPro"/>
</dbReference>
<dbReference type="SUPFAM" id="SSF48264">
    <property type="entry name" value="Cytochrome P450"/>
    <property type="match status" value="1"/>
</dbReference>
<dbReference type="InterPro" id="IPR002397">
    <property type="entry name" value="Cyt_P450_B"/>
</dbReference>
<keyword evidence="4 7" id="KW-0560">Oxidoreductase</keyword>
<reference evidence="8 9" key="1">
    <citation type="submission" date="2019-03" db="EMBL/GenBank/DDBJ databases">
        <title>Genomic Encyclopedia of Type Strains, Phase IV (KMG-IV): sequencing the most valuable type-strain genomes for metagenomic binning, comparative biology and taxonomic classification.</title>
        <authorList>
            <person name="Goeker M."/>
        </authorList>
    </citation>
    <scope>NUCLEOTIDE SEQUENCE [LARGE SCALE GENOMIC DNA]</scope>
    <source>
        <strain evidence="8 9">DSM 45361</strain>
    </source>
</reference>
<evidence type="ECO:0000256" key="2">
    <source>
        <dbReference type="ARBA" id="ARBA00022617"/>
    </source>
</evidence>
<dbReference type="InterPro" id="IPR001128">
    <property type="entry name" value="Cyt_P450"/>
</dbReference>
<dbReference type="FunFam" id="1.10.630.10:FF:000018">
    <property type="entry name" value="Cytochrome P450 monooxygenase"/>
    <property type="match status" value="1"/>
</dbReference>
<dbReference type="PANTHER" id="PTHR46696:SF6">
    <property type="entry name" value="P450, PUTATIVE (EUROFUNG)-RELATED"/>
    <property type="match status" value="1"/>
</dbReference>
<dbReference type="Gene3D" id="1.10.630.10">
    <property type="entry name" value="Cytochrome P450"/>
    <property type="match status" value="1"/>
</dbReference>
<dbReference type="EMBL" id="SNXZ01000007">
    <property type="protein sequence ID" value="TDP92985.1"/>
    <property type="molecule type" value="Genomic_DNA"/>
</dbReference>
<dbReference type="InterPro" id="IPR036396">
    <property type="entry name" value="Cyt_P450_sf"/>
</dbReference>
<keyword evidence="6 7" id="KW-0503">Monooxygenase</keyword>
<comment type="caution">
    <text evidence="8">The sequence shown here is derived from an EMBL/GenBank/DDBJ whole genome shotgun (WGS) entry which is preliminary data.</text>
</comment>
<dbReference type="PRINTS" id="PR00385">
    <property type="entry name" value="P450"/>
</dbReference>
<evidence type="ECO:0000256" key="3">
    <source>
        <dbReference type="ARBA" id="ARBA00022723"/>
    </source>
</evidence>
<evidence type="ECO:0000256" key="5">
    <source>
        <dbReference type="ARBA" id="ARBA00023004"/>
    </source>
</evidence>
<evidence type="ECO:0000313" key="8">
    <source>
        <dbReference type="EMBL" id="TDP92985.1"/>
    </source>
</evidence>
<dbReference type="GO" id="GO:0016705">
    <property type="term" value="F:oxidoreductase activity, acting on paired donors, with incorporation or reduction of molecular oxygen"/>
    <property type="evidence" value="ECO:0007669"/>
    <property type="project" value="InterPro"/>
</dbReference>
<dbReference type="PRINTS" id="PR00359">
    <property type="entry name" value="BP450"/>
</dbReference>
<dbReference type="AlphaFoldDB" id="A0A4R6S2V3"/>
<keyword evidence="5 7" id="KW-0408">Iron</keyword>
<dbReference type="GO" id="GO:0004497">
    <property type="term" value="F:monooxygenase activity"/>
    <property type="evidence" value="ECO:0007669"/>
    <property type="project" value="UniProtKB-KW"/>
</dbReference>
<evidence type="ECO:0000256" key="7">
    <source>
        <dbReference type="RuleBase" id="RU000461"/>
    </source>
</evidence>
<dbReference type="Pfam" id="PF00067">
    <property type="entry name" value="p450"/>
    <property type="match status" value="1"/>
</dbReference>
<evidence type="ECO:0000256" key="6">
    <source>
        <dbReference type="ARBA" id="ARBA00023033"/>
    </source>
</evidence>
<evidence type="ECO:0000256" key="4">
    <source>
        <dbReference type="ARBA" id="ARBA00023002"/>
    </source>
</evidence>
<dbReference type="InterPro" id="IPR017972">
    <property type="entry name" value="Cyt_P450_CS"/>
</dbReference>
<dbReference type="PROSITE" id="PS00086">
    <property type="entry name" value="CYTOCHROME_P450"/>
    <property type="match status" value="1"/>
</dbReference>
<keyword evidence="2 7" id="KW-0349">Heme</keyword>
<keyword evidence="9" id="KW-1185">Reference proteome</keyword>
<organism evidence="8 9">
    <name type="scientific">Labedaea rhizosphaerae</name>
    <dbReference type="NCBI Taxonomy" id="598644"/>
    <lineage>
        <taxon>Bacteria</taxon>
        <taxon>Bacillati</taxon>
        <taxon>Actinomycetota</taxon>
        <taxon>Actinomycetes</taxon>
        <taxon>Pseudonocardiales</taxon>
        <taxon>Pseudonocardiaceae</taxon>
        <taxon>Labedaea</taxon>
    </lineage>
</organism>
<evidence type="ECO:0000256" key="1">
    <source>
        <dbReference type="ARBA" id="ARBA00010617"/>
    </source>
</evidence>
<accession>A0A4R6S2V3</accession>
<dbReference type="PANTHER" id="PTHR46696">
    <property type="entry name" value="P450, PUTATIVE (EUROFUNG)-RELATED"/>
    <property type="match status" value="1"/>
</dbReference>
<protein>
    <submittedName>
        <fullName evidence="8">Cytochrome P450</fullName>
    </submittedName>
</protein>
<dbReference type="GO" id="GO:0005506">
    <property type="term" value="F:iron ion binding"/>
    <property type="evidence" value="ECO:0007669"/>
    <property type="project" value="InterPro"/>
</dbReference>
<name>A0A4R6S2V3_LABRH</name>
<sequence>MAVVGELRRYPFAPFTGDLPGELLAMIESDPVSRVLLPDGEPAWLVLDYANCCTVLADPRFSRLGTVPGPDEPRDLNMDGPAHAAVRRVGGKAFSARRIETYRARVQEIADELIDDMVAGPRPADLISGLVGPLPVRVVCEVLGVPVPDRAEFQGWLAGLNSVLTYNSMEAARKLWDYLSRQVTAKHEAPGDDLLSAWLADQPEHGLTDQELTVLAMGLLRGGLEVSSTAVGLRALFQHPEQLAKLLRDPDKAAAAVDEILRYTAVSSMFRVQVVLEDLTLGGVALRAGERVMAVPWVANRDPRIFPDPNVFDIDRNPSVPHLAFGYGPHFCLGTALAKLEVSLSIMTLLRRLPGLAPAVPLDELPWRHDRVNGGIESFPVKWQEVQ</sequence>
<dbReference type="Proteomes" id="UP000295444">
    <property type="component" value="Unassembled WGS sequence"/>
</dbReference>
<keyword evidence="3 7" id="KW-0479">Metal-binding</keyword>